<organism evidence="2 3">
    <name type="scientific">Brochothrix thermosphacta</name>
    <name type="common">Microbacterium thermosphactum</name>
    <dbReference type="NCBI Taxonomy" id="2756"/>
    <lineage>
        <taxon>Bacteria</taxon>
        <taxon>Bacillati</taxon>
        <taxon>Bacillota</taxon>
        <taxon>Bacilli</taxon>
        <taxon>Bacillales</taxon>
        <taxon>Listeriaceae</taxon>
        <taxon>Brochothrix</taxon>
    </lineage>
</organism>
<evidence type="ECO:0000313" key="2">
    <source>
        <dbReference type="EMBL" id="ATF25491.1"/>
    </source>
</evidence>
<dbReference type="AlphaFoldDB" id="A0A1D2L707"/>
<dbReference type="Gene3D" id="1.10.1200.90">
    <property type="entry name" value="DsbA-like domain"/>
    <property type="match status" value="1"/>
</dbReference>
<evidence type="ECO:0000259" key="1">
    <source>
        <dbReference type="Pfam" id="PF13462"/>
    </source>
</evidence>
<dbReference type="Proteomes" id="UP000243591">
    <property type="component" value="Chromosome"/>
</dbReference>
<sequence>MTITKFSDVGLHVGQADAPVKVTSFVNFRCPFCASWHFKANNVLDKYVKAGQVEEIIKFYDKPKETLEIGNHAHHFIDYNDPESEKIVNLLFSSQDEWGNLSKEELTTYFEENFGLKELENHQEATNLIIAEANGNNVKTVPTIFIGDKVFDSQVSPEELVETIEALLAEK</sequence>
<dbReference type="EMBL" id="CP023483">
    <property type="protein sequence ID" value="ATF25491.1"/>
    <property type="molecule type" value="Genomic_DNA"/>
</dbReference>
<dbReference type="STRING" id="2756.BFR44_00650"/>
<keyword evidence="3" id="KW-1185">Reference proteome</keyword>
<dbReference type="SUPFAM" id="SSF52833">
    <property type="entry name" value="Thioredoxin-like"/>
    <property type="match status" value="1"/>
</dbReference>
<dbReference type="InterPro" id="IPR036249">
    <property type="entry name" value="Thioredoxin-like_sf"/>
</dbReference>
<dbReference type="InterPro" id="IPR012336">
    <property type="entry name" value="Thioredoxin-like_fold"/>
</dbReference>
<dbReference type="RefSeq" id="WP_029091594.1">
    <property type="nucleotide sequence ID" value="NZ_CBCPHX010000005.1"/>
</dbReference>
<reference evidence="2 3" key="1">
    <citation type="submission" date="2017-09" db="EMBL/GenBank/DDBJ databases">
        <title>Complete Genome Sequences of Two Strains of the Meat Spoilage Bacterium Brochothrix thermosphacta Isolated from Ground Chicken.</title>
        <authorList>
            <person name="Paoli G.C."/>
            <person name="Wijey C."/>
            <person name="Chen C.-Y."/>
            <person name="Nguyen L."/>
            <person name="Yan X."/>
            <person name="Irwin P.L."/>
        </authorList>
    </citation>
    <scope>NUCLEOTIDE SEQUENCE [LARGE SCALE GENOMIC DNA]</scope>
    <source>
        <strain evidence="2 3">BI</strain>
    </source>
</reference>
<dbReference type="GeneID" id="66537960"/>
<evidence type="ECO:0000313" key="3">
    <source>
        <dbReference type="Proteomes" id="UP000243591"/>
    </source>
</evidence>
<dbReference type="KEGG" id="bths:CNY62_03225"/>
<dbReference type="Gene3D" id="3.40.30.10">
    <property type="entry name" value="Glutaredoxin"/>
    <property type="match status" value="1"/>
</dbReference>
<accession>A0A1D2L707</accession>
<protein>
    <submittedName>
        <fullName evidence="2">Thioredoxin</fullName>
    </submittedName>
</protein>
<gene>
    <name evidence="2" type="ORF">CNY62_03225</name>
</gene>
<feature type="domain" description="Thioredoxin-like fold" evidence="1">
    <location>
        <begin position="10"/>
        <end position="165"/>
    </location>
</feature>
<proteinExistence type="predicted"/>
<dbReference type="Pfam" id="PF13462">
    <property type="entry name" value="Thioredoxin_4"/>
    <property type="match status" value="1"/>
</dbReference>
<name>A0A1D2L707_BROTH</name>
<dbReference type="OrthoDB" id="117402at2"/>